<dbReference type="Proteomes" id="UP000245926">
    <property type="component" value="Chromosome"/>
</dbReference>
<name>A0A2U8WAW3_9HYPH</name>
<sequence>MACYLPADLPEQVIVLRTLLGRLDRVVSGVSPTERELAWGPVVDGWAPAALSSPAILGTVGDRAVLTRRMWALDPRLGWALTEEGWVRLGWPGAR</sequence>
<dbReference type="EMBL" id="CP029550">
    <property type="protein sequence ID" value="AWN42580.1"/>
    <property type="molecule type" value="Genomic_DNA"/>
</dbReference>
<dbReference type="KEGG" id="mets:DK389_21335"/>
<dbReference type="AlphaFoldDB" id="A0A2U8WAW3"/>
<dbReference type="OrthoDB" id="7994864at2"/>
<evidence type="ECO:0000313" key="2">
    <source>
        <dbReference type="Proteomes" id="UP000245926"/>
    </source>
</evidence>
<accession>A0A2U8WAW3</accession>
<organism evidence="1 2">
    <name type="scientific">Methylobacterium durans</name>
    <dbReference type="NCBI Taxonomy" id="2202825"/>
    <lineage>
        <taxon>Bacteria</taxon>
        <taxon>Pseudomonadati</taxon>
        <taxon>Pseudomonadota</taxon>
        <taxon>Alphaproteobacteria</taxon>
        <taxon>Hyphomicrobiales</taxon>
        <taxon>Methylobacteriaceae</taxon>
        <taxon>Methylobacterium</taxon>
    </lineage>
</organism>
<reference evidence="2" key="1">
    <citation type="submission" date="2018-05" db="EMBL/GenBank/DDBJ databases">
        <title>Complete Genome Sequence of Methylobacterium sp. 17SD2-17.</title>
        <authorList>
            <person name="Srinivasan S."/>
        </authorList>
    </citation>
    <scope>NUCLEOTIDE SEQUENCE [LARGE SCALE GENOMIC DNA]</scope>
    <source>
        <strain evidence="2">17SD2-17</strain>
    </source>
</reference>
<dbReference type="RefSeq" id="WP_109892602.1">
    <property type="nucleotide sequence ID" value="NZ_CP029550.1"/>
</dbReference>
<evidence type="ECO:0000313" key="1">
    <source>
        <dbReference type="EMBL" id="AWN42580.1"/>
    </source>
</evidence>
<protein>
    <submittedName>
        <fullName evidence="1">Uncharacterized protein</fullName>
    </submittedName>
</protein>
<proteinExistence type="predicted"/>
<gene>
    <name evidence="1" type="ORF">DK389_21335</name>
</gene>
<keyword evidence="2" id="KW-1185">Reference proteome</keyword>